<gene>
    <name evidence="2" type="ORF">NE237_002599</name>
</gene>
<dbReference type="EMBL" id="JAMYWD010000003">
    <property type="protein sequence ID" value="KAJ4977493.1"/>
    <property type="molecule type" value="Genomic_DNA"/>
</dbReference>
<name>A0A9Q0KVD1_9MAGN</name>
<comment type="caution">
    <text evidence="2">The sequence shown here is derived from an EMBL/GenBank/DDBJ whole genome shotgun (WGS) entry which is preliminary data.</text>
</comment>
<sequence length="279" mass="29266">MMEGNAERGEEGIVEREMDGIDDSVWGNLLGEDQFKDLVLYRVEIANIVADELEAQAASSTLAPVVLHEPPAMTALPITTAPRVPTPTDPLVSKGKEKEVVPIEIPNDASPIKVPPLPKKTTQKAPAPPVKTATTLPSSASSPVAATMIGMAHGTIAASLTATTGATLGATTGYASTTTGVALSMAVSSASTVGVASSIVAGAAWGVTIPSTTRVQTSSNDQLMSKWCVVQSSSAPATFMRSRGHEVTRSRHCCFLGALYELCCQHLFCSFWYDPSQYE</sequence>
<evidence type="ECO:0000313" key="2">
    <source>
        <dbReference type="EMBL" id="KAJ4977493.1"/>
    </source>
</evidence>
<dbReference type="AlphaFoldDB" id="A0A9Q0KVD1"/>
<feature type="region of interest" description="Disordered" evidence="1">
    <location>
        <begin position="107"/>
        <end position="138"/>
    </location>
</feature>
<organism evidence="2 3">
    <name type="scientific">Protea cynaroides</name>
    <dbReference type="NCBI Taxonomy" id="273540"/>
    <lineage>
        <taxon>Eukaryota</taxon>
        <taxon>Viridiplantae</taxon>
        <taxon>Streptophyta</taxon>
        <taxon>Embryophyta</taxon>
        <taxon>Tracheophyta</taxon>
        <taxon>Spermatophyta</taxon>
        <taxon>Magnoliopsida</taxon>
        <taxon>Proteales</taxon>
        <taxon>Proteaceae</taxon>
        <taxon>Protea</taxon>
    </lineage>
</organism>
<proteinExistence type="predicted"/>
<protein>
    <submittedName>
        <fullName evidence="2">Uncharacterized protein</fullName>
    </submittedName>
</protein>
<accession>A0A9Q0KVD1</accession>
<feature type="compositionally biased region" description="Low complexity" evidence="1">
    <location>
        <begin position="119"/>
        <end position="138"/>
    </location>
</feature>
<reference evidence="2" key="1">
    <citation type="journal article" date="2023" name="Plant J.">
        <title>The genome of the king protea, Protea cynaroides.</title>
        <authorList>
            <person name="Chang J."/>
            <person name="Duong T.A."/>
            <person name="Schoeman C."/>
            <person name="Ma X."/>
            <person name="Roodt D."/>
            <person name="Barker N."/>
            <person name="Li Z."/>
            <person name="Van de Peer Y."/>
            <person name="Mizrachi E."/>
        </authorList>
    </citation>
    <scope>NUCLEOTIDE SEQUENCE</scope>
    <source>
        <tissue evidence="2">Young leaves</tissue>
    </source>
</reference>
<evidence type="ECO:0000313" key="3">
    <source>
        <dbReference type="Proteomes" id="UP001141806"/>
    </source>
</evidence>
<dbReference type="Proteomes" id="UP001141806">
    <property type="component" value="Unassembled WGS sequence"/>
</dbReference>
<evidence type="ECO:0000256" key="1">
    <source>
        <dbReference type="SAM" id="MobiDB-lite"/>
    </source>
</evidence>
<keyword evidence="3" id="KW-1185">Reference proteome</keyword>